<keyword evidence="1" id="KW-1133">Transmembrane helix</keyword>
<dbReference type="AlphaFoldDB" id="A0A1H3CPE3"/>
<dbReference type="RefSeq" id="WP_093754215.1">
    <property type="nucleotide sequence ID" value="NZ_BSYN01000009.1"/>
</dbReference>
<name>A0A1H3CPE3_9FIRM</name>
<reference evidence="2 3" key="1">
    <citation type="submission" date="2016-10" db="EMBL/GenBank/DDBJ databases">
        <authorList>
            <person name="de Groot N.N."/>
        </authorList>
    </citation>
    <scope>NUCLEOTIDE SEQUENCE [LARGE SCALE GENOMIC DNA]</scope>
    <source>
        <strain evidence="2 3">DSM 23310</strain>
    </source>
</reference>
<dbReference type="Proteomes" id="UP000198828">
    <property type="component" value="Unassembled WGS sequence"/>
</dbReference>
<evidence type="ECO:0000313" key="2">
    <source>
        <dbReference type="EMBL" id="SDX55975.1"/>
    </source>
</evidence>
<organism evidence="2 3">
    <name type="scientific">Tepidimicrobium xylanilyticum</name>
    <dbReference type="NCBI Taxonomy" id="1123352"/>
    <lineage>
        <taxon>Bacteria</taxon>
        <taxon>Bacillati</taxon>
        <taxon>Bacillota</taxon>
        <taxon>Tissierellia</taxon>
        <taxon>Tissierellales</taxon>
        <taxon>Tepidimicrobiaceae</taxon>
        <taxon>Tepidimicrobium</taxon>
    </lineage>
</organism>
<dbReference type="Pfam" id="PF07963">
    <property type="entry name" value="N_methyl"/>
    <property type="match status" value="1"/>
</dbReference>
<protein>
    <submittedName>
        <fullName evidence="2">Prepilin-type N-terminal cleavage/methylation domain-containing protein</fullName>
    </submittedName>
</protein>
<gene>
    <name evidence="2" type="ORF">SAMN05660923_02513</name>
</gene>
<keyword evidence="1" id="KW-0472">Membrane</keyword>
<accession>A0A1H3CPE3</accession>
<dbReference type="InterPro" id="IPR012902">
    <property type="entry name" value="N_methyl_site"/>
</dbReference>
<sequence length="181" mass="20906">MDKSGYTLLEIILALSIFSLIALTLYSVLTITVNSYRIGEIEDEIILNGKYLIEFIKNEVRSADKIISSAKIDSLDEKYENNFGFVVMNYAPNATYKYNYSTYYFKDNKIYRITANTNEERLPRAGGFSGHNEIAEYIISIEDSYADFNERIVKLSVILGENNRRSTEFNMTIFIRCPVLY</sequence>
<proteinExistence type="predicted"/>
<feature type="transmembrane region" description="Helical" evidence="1">
    <location>
        <begin position="6"/>
        <end position="29"/>
    </location>
</feature>
<keyword evidence="1" id="KW-0812">Transmembrane</keyword>
<evidence type="ECO:0000313" key="3">
    <source>
        <dbReference type="Proteomes" id="UP000198828"/>
    </source>
</evidence>
<dbReference type="EMBL" id="FNNG01000013">
    <property type="protein sequence ID" value="SDX55975.1"/>
    <property type="molecule type" value="Genomic_DNA"/>
</dbReference>
<dbReference type="OrthoDB" id="1707460at2"/>
<evidence type="ECO:0000256" key="1">
    <source>
        <dbReference type="SAM" id="Phobius"/>
    </source>
</evidence>
<dbReference type="NCBIfam" id="TIGR02532">
    <property type="entry name" value="IV_pilin_GFxxxE"/>
    <property type="match status" value="1"/>
</dbReference>
<keyword evidence="3" id="KW-1185">Reference proteome</keyword>
<dbReference type="PROSITE" id="PS00409">
    <property type="entry name" value="PROKAR_NTER_METHYL"/>
    <property type="match status" value="1"/>
</dbReference>